<dbReference type="AlphaFoldDB" id="A0A8G1EE87"/>
<evidence type="ECO:0000259" key="1">
    <source>
        <dbReference type="PROSITE" id="PS51819"/>
    </source>
</evidence>
<dbReference type="SUPFAM" id="SSF54593">
    <property type="entry name" value="Glyoxalase/Bleomycin resistance protein/Dihydroxybiphenyl dioxygenase"/>
    <property type="match status" value="1"/>
</dbReference>
<organism evidence="2 3">
    <name type="scientific">Neotabrizicola shimadae</name>
    <dbReference type="NCBI Taxonomy" id="2807096"/>
    <lineage>
        <taxon>Bacteria</taxon>
        <taxon>Pseudomonadati</taxon>
        <taxon>Pseudomonadota</taxon>
        <taxon>Alphaproteobacteria</taxon>
        <taxon>Rhodobacterales</taxon>
        <taxon>Paracoccaceae</taxon>
        <taxon>Neotabrizicola</taxon>
    </lineage>
</organism>
<keyword evidence="3" id="KW-1185">Reference proteome</keyword>
<evidence type="ECO:0000313" key="2">
    <source>
        <dbReference type="EMBL" id="QYZ70978.1"/>
    </source>
</evidence>
<dbReference type="InterPro" id="IPR004360">
    <property type="entry name" value="Glyas_Fos-R_dOase_dom"/>
</dbReference>
<dbReference type="Gene3D" id="3.10.180.10">
    <property type="entry name" value="2,3-Dihydroxybiphenyl 1,2-Dioxygenase, domain 1"/>
    <property type="match status" value="1"/>
</dbReference>
<reference evidence="2" key="1">
    <citation type="submission" date="2021-02" db="EMBL/GenBank/DDBJ databases">
        <title>Rhodobacter shimadae sp. nov., an aerobic anoxygenic phototrophic bacterium isolated from a hot spring.</title>
        <authorList>
            <person name="Muramatsu S."/>
            <person name="Haruta S."/>
            <person name="Hirose S."/>
            <person name="Hanada S."/>
        </authorList>
    </citation>
    <scope>NUCLEOTIDE SEQUENCE</scope>
    <source>
        <strain evidence="2">N10</strain>
    </source>
</reference>
<dbReference type="RefSeq" id="WP_220663195.1">
    <property type="nucleotide sequence ID" value="NZ_CP069370.1"/>
</dbReference>
<dbReference type="Proteomes" id="UP000826300">
    <property type="component" value="Chromosome"/>
</dbReference>
<dbReference type="InterPro" id="IPR037523">
    <property type="entry name" value="VOC_core"/>
</dbReference>
<proteinExistence type="predicted"/>
<sequence>MLPATARPIAFILTRDRAALLPFYRDVLGLAVTGADDYGTVLDARGLELRLTTVADHVASPHPVLSWSVPDLRATVAALVARGLTFLIYEGFGQDADGIWTSPDGTVKVAWFADPEGNVLGLSEG</sequence>
<dbReference type="PROSITE" id="PS51819">
    <property type="entry name" value="VOC"/>
    <property type="match status" value="1"/>
</dbReference>
<dbReference type="EMBL" id="CP069370">
    <property type="protein sequence ID" value="QYZ70978.1"/>
    <property type="molecule type" value="Genomic_DNA"/>
</dbReference>
<gene>
    <name evidence="2" type="ORF">JO391_05555</name>
</gene>
<accession>A0A8G1EE87</accession>
<feature type="domain" description="VOC" evidence="1">
    <location>
        <begin position="5"/>
        <end position="125"/>
    </location>
</feature>
<dbReference type="KEGG" id="nsm:JO391_05555"/>
<dbReference type="InterPro" id="IPR029068">
    <property type="entry name" value="Glyas_Bleomycin-R_OHBP_Dase"/>
</dbReference>
<name>A0A8G1EE87_9RHOB</name>
<protein>
    <recommendedName>
        <fullName evidence="1">VOC domain-containing protein</fullName>
    </recommendedName>
</protein>
<evidence type="ECO:0000313" key="3">
    <source>
        <dbReference type="Proteomes" id="UP000826300"/>
    </source>
</evidence>
<dbReference type="Pfam" id="PF00903">
    <property type="entry name" value="Glyoxalase"/>
    <property type="match status" value="1"/>
</dbReference>